<feature type="region of interest" description="Disordered" evidence="1">
    <location>
        <begin position="224"/>
        <end position="245"/>
    </location>
</feature>
<evidence type="ECO:0000313" key="2">
    <source>
        <dbReference type="EMBL" id="CAB1416939.1"/>
    </source>
</evidence>
<organism evidence="2 3">
    <name type="scientific">Pleuronectes platessa</name>
    <name type="common">European plaice</name>
    <dbReference type="NCBI Taxonomy" id="8262"/>
    <lineage>
        <taxon>Eukaryota</taxon>
        <taxon>Metazoa</taxon>
        <taxon>Chordata</taxon>
        <taxon>Craniata</taxon>
        <taxon>Vertebrata</taxon>
        <taxon>Euteleostomi</taxon>
        <taxon>Actinopterygii</taxon>
        <taxon>Neopterygii</taxon>
        <taxon>Teleostei</taxon>
        <taxon>Neoteleostei</taxon>
        <taxon>Acanthomorphata</taxon>
        <taxon>Carangaria</taxon>
        <taxon>Pleuronectiformes</taxon>
        <taxon>Pleuronectoidei</taxon>
        <taxon>Pleuronectidae</taxon>
        <taxon>Pleuronectes</taxon>
    </lineage>
</organism>
<sequence>MYSDLKLERCIKPELVEWRPPAARVPPAPPPPPQCACGSLLLLLSSRTLTGDAMPQIDVNVKGRRGGMRPNTWKANGPVNGHAPGTTIVNGTASHNGCPASATKNSESTPAGILNGTKPQHMVNGYMNHGHRGKYTKAAPPGTLRKRGGAVSAVSDASAGVSSRDISNGVSVNGAASLDFVALLGNCDQTAPGPSLSASAAAVKDQRRRKKIRRKKRLRTLYGSDDCPMQREPEVASVPPQEEEDWESEIQDVTVTGWEELCFGRCPYGPEDVLHFALRDLTLKQRDQVNLHLTANYTPAKRHRHPLKISWLSTPPEPGQFEDADE</sequence>
<comment type="caution">
    <text evidence="2">The sequence shown here is derived from an EMBL/GenBank/DDBJ whole genome shotgun (WGS) entry which is preliminary data.</text>
</comment>
<reference evidence="2" key="1">
    <citation type="submission" date="2020-03" db="EMBL/GenBank/DDBJ databases">
        <authorList>
            <person name="Weist P."/>
        </authorList>
    </citation>
    <scope>NUCLEOTIDE SEQUENCE</scope>
</reference>
<dbReference type="Proteomes" id="UP001153269">
    <property type="component" value="Unassembled WGS sequence"/>
</dbReference>
<evidence type="ECO:0000256" key="1">
    <source>
        <dbReference type="SAM" id="MobiDB-lite"/>
    </source>
</evidence>
<dbReference type="EMBL" id="CADEAL010000233">
    <property type="protein sequence ID" value="CAB1416939.1"/>
    <property type="molecule type" value="Genomic_DNA"/>
</dbReference>
<accession>A0A9N7TRS6</accession>
<proteinExistence type="predicted"/>
<name>A0A9N7TRS6_PLEPL</name>
<keyword evidence="3" id="KW-1185">Reference proteome</keyword>
<protein>
    <submittedName>
        <fullName evidence="2">Uncharacterized protein</fullName>
    </submittedName>
</protein>
<evidence type="ECO:0000313" key="3">
    <source>
        <dbReference type="Proteomes" id="UP001153269"/>
    </source>
</evidence>
<gene>
    <name evidence="2" type="ORF">PLEPLA_LOCUS4732</name>
</gene>
<dbReference type="AlphaFoldDB" id="A0A9N7TRS6"/>